<dbReference type="Pfam" id="PF02565">
    <property type="entry name" value="RecO_C"/>
    <property type="match status" value="1"/>
</dbReference>
<dbReference type="InterPro" id="IPR022572">
    <property type="entry name" value="DNA_rep/recomb_RecO_N"/>
</dbReference>
<dbReference type="GO" id="GO:0043590">
    <property type="term" value="C:bacterial nucleoid"/>
    <property type="evidence" value="ECO:0007669"/>
    <property type="project" value="TreeGrafter"/>
</dbReference>
<evidence type="ECO:0000256" key="3">
    <source>
        <dbReference type="ARBA" id="ARBA00022763"/>
    </source>
</evidence>
<protein>
    <recommendedName>
        <fullName evidence="2 7">DNA repair protein RecO</fullName>
    </recommendedName>
    <alternativeName>
        <fullName evidence="6 7">Recombination protein O</fullName>
    </alternativeName>
</protein>
<proteinExistence type="inferred from homology"/>
<reference evidence="9 10" key="1">
    <citation type="submission" date="2010-12" db="EMBL/GenBank/DDBJ databases">
        <authorList>
            <person name="Muzny D."/>
            <person name="Qin X."/>
            <person name="Deng J."/>
            <person name="Jiang H."/>
            <person name="Liu Y."/>
            <person name="Qu J."/>
            <person name="Song X.-Z."/>
            <person name="Zhang L."/>
            <person name="Thornton R."/>
            <person name="Coyle M."/>
            <person name="Francisco L."/>
            <person name="Jackson L."/>
            <person name="Javaid M."/>
            <person name="Korchina V."/>
            <person name="Kovar C."/>
            <person name="Mata R."/>
            <person name="Mathew T."/>
            <person name="Ngo R."/>
            <person name="Nguyen L."/>
            <person name="Nguyen N."/>
            <person name="Okwuonu G."/>
            <person name="Ongeri F."/>
            <person name="Pham C."/>
            <person name="Simmons D."/>
            <person name="Wilczek-Boney K."/>
            <person name="Hale W."/>
            <person name="Jakkamsetti A."/>
            <person name="Pham P."/>
            <person name="Ruth R."/>
            <person name="San Lucas F."/>
            <person name="Warren J."/>
            <person name="Zhang J."/>
            <person name="Zhao Z."/>
            <person name="Zhou C."/>
            <person name="Zhu D."/>
            <person name="Lee S."/>
            <person name="Bess C."/>
            <person name="Blankenburg K."/>
            <person name="Forbes L."/>
            <person name="Fu Q."/>
            <person name="Gubbala S."/>
            <person name="Hirani K."/>
            <person name="Jayaseelan J.C."/>
            <person name="Lara F."/>
            <person name="Munidasa M."/>
            <person name="Palculict T."/>
            <person name="Patil S."/>
            <person name="Pu L.-L."/>
            <person name="Saada N."/>
            <person name="Tang L."/>
            <person name="Weissenberger G."/>
            <person name="Zhu Y."/>
            <person name="Hemphill L."/>
            <person name="Shang Y."/>
            <person name="Youmans B."/>
            <person name="Ayvaz T."/>
            <person name="Ross M."/>
            <person name="Santibanez J."/>
            <person name="Aqrawi P."/>
            <person name="Gross S."/>
            <person name="Joshi V."/>
            <person name="Fowler G."/>
            <person name="Nazareth L."/>
            <person name="Reid J."/>
            <person name="Worley K."/>
            <person name="Petrosino J."/>
            <person name="Highlander S."/>
            <person name="Gibbs R."/>
        </authorList>
    </citation>
    <scope>NUCLEOTIDE SEQUENCE [LARGE SCALE GENOMIC DNA]</scope>
    <source>
        <strain evidence="9 10">ATCC 23263</strain>
    </source>
</reference>
<organism evidence="9 10">
    <name type="scientific">Pseudoramibacter alactolyticus ATCC 23263</name>
    <dbReference type="NCBI Taxonomy" id="887929"/>
    <lineage>
        <taxon>Bacteria</taxon>
        <taxon>Bacillati</taxon>
        <taxon>Bacillota</taxon>
        <taxon>Clostridia</taxon>
        <taxon>Eubacteriales</taxon>
        <taxon>Eubacteriaceae</taxon>
        <taxon>Pseudoramibacter</taxon>
    </lineage>
</organism>
<evidence type="ECO:0000256" key="6">
    <source>
        <dbReference type="ARBA" id="ARBA00033409"/>
    </source>
</evidence>
<comment type="caution">
    <text evidence="9">The sequence shown here is derived from an EMBL/GenBank/DDBJ whole genome shotgun (WGS) entry which is preliminary data.</text>
</comment>
<dbReference type="HOGENOM" id="CLU_066632_3_0_9"/>
<gene>
    <name evidence="7 9" type="primary">recO</name>
    <name evidence="9" type="ORF">HMP0721_1464</name>
</gene>
<evidence type="ECO:0000259" key="8">
    <source>
        <dbReference type="Pfam" id="PF11967"/>
    </source>
</evidence>
<evidence type="ECO:0000256" key="1">
    <source>
        <dbReference type="ARBA" id="ARBA00007452"/>
    </source>
</evidence>
<keyword evidence="3 7" id="KW-0227">DNA damage</keyword>
<dbReference type="PANTHER" id="PTHR33991">
    <property type="entry name" value="DNA REPAIR PROTEIN RECO"/>
    <property type="match status" value="1"/>
</dbReference>
<keyword evidence="10" id="KW-1185">Reference proteome</keyword>
<dbReference type="SUPFAM" id="SSF50249">
    <property type="entry name" value="Nucleic acid-binding proteins"/>
    <property type="match status" value="1"/>
</dbReference>
<keyword evidence="4 7" id="KW-0233">DNA recombination</keyword>
<name>E6MHH9_9FIRM</name>
<evidence type="ECO:0000313" key="9">
    <source>
        <dbReference type="EMBL" id="EFV01410.1"/>
    </source>
</evidence>
<dbReference type="GO" id="GO:0006302">
    <property type="term" value="P:double-strand break repair"/>
    <property type="evidence" value="ECO:0007669"/>
    <property type="project" value="TreeGrafter"/>
</dbReference>
<feature type="domain" description="DNA replication/recombination mediator RecO N-terminal" evidence="8">
    <location>
        <begin position="1"/>
        <end position="79"/>
    </location>
</feature>
<comment type="function">
    <text evidence="7">Involved in DNA repair and RecF pathway recombination.</text>
</comment>
<dbReference type="Proteomes" id="UP000004754">
    <property type="component" value="Unassembled WGS sequence"/>
</dbReference>
<evidence type="ECO:0000256" key="7">
    <source>
        <dbReference type="HAMAP-Rule" id="MF_00201"/>
    </source>
</evidence>
<dbReference type="InterPro" id="IPR042242">
    <property type="entry name" value="RecO_C"/>
</dbReference>
<dbReference type="Gene3D" id="2.40.50.140">
    <property type="entry name" value="Nucleic acid-binding proteins"/>
    <property type="match status" value="1"/>
</dbReference>
<dbReference type="InterPro" id="IPR012340">
    <property type="entry name" value="NA-bd_OB-fold"/>
</dbReference>
<dbReference type="NCBIfam" id="TIGR00613">
    <property type="entry name" value="reco"/>
    <property type="match status" value="1"/>
</dbReference>
<comment type="similarity">
    <text evidence="1 7">Belongs to the RecO family.</text>
</comment>
<dbReference type="AlphaFoldDB" id="E6MHH9"/>
<dbReference type="eggNOG" id="COG1381">
    <property type="taxonomic scope" value="Bacteria"/>
</dbReference>
<dbReference type="OrthoDB" id="9797083at2"/>
<evidence type="ECO:0000256" key="5">
    <source>
        <dbReference type="ARBA" id="ARBA00023204"/>
    </source>
</evidence>
<evidence type="ECO:0000256" key="2">
    <source>
        <dbReference type="ARBA" id="ARBA00021310"/>
    </source>
</evidence>
<dbReference type="InterPro" id="IPR037278">
    <property type="entry name" value="ARFGAP/RecO"/>
</dbReference>
<accession>E6MHH9</accession>
<dbReference type="RefSeq" id="WP_006598886.1">
    <property type="nucleotide sequence ID" value="NZ_GL622359.1"/>
</dbReference>
<dbReference type="EMBL" id="AEQN01000019">
    <property type="protein sequence ID" value="EFV01410.1"/>
    <property type="molecule type" value="Genomic_DNA"/>
</dbReference>
<evidence type="ECO:0000256" key="4">
    <source>
        <dbReference type="ARBA" id="ARBA00023172"/>
    </source>
</evidence>
<dbReference type="PANTHER" id="PTHR33991:SF1">
    <property type="entry name" value="DNA REPAIR PROTEIN RECO"/>
    <property type="match status" value="1"/>
</dbReference>
<sequence>MALVRTKALVIREQPFQDHDKILTLFTETEGKQKAIAKGARRRKGSLGVATQLFAYGNFVYYPGKNFANINEVTLIEAFYALRGDVMKMALGSYLLELLDVFFDFYQGDPELLKAATHILYYLSENMAASDEALAVGFQLKLTRRQGLGPVLTRCVRSGEREALTAFSIADGGVVTEAYRRAGDQALSADLRRALERLMGESIRDICHGDWDAAVVRQALKLGQAYIAAQVGRRIKSYDFYRQLADGMDPARGKH</sequence>
<dbReference type="Gene3D" id="1.20.1440.120">
    <property type="entry name" value="Recombination protein O, C-terminal domain"/>
    <property type="match status" value="1"/>
</dbReference>
<evidence type="ECO:0000313" key="10">
    <source>
        <dbReference type="Proteomes" id="UP000004754"/>
    </source>
</evidence>
<dbReference type="GO" id="GO:0006310">
    <property type="term" value="P:DNA recombination"/>
    <property type="evidence" value="ECO:0007669"/>
    <property type="project" value="UniProtKB-UniRule"/>
</dbReference>
<dbReference type="STRING" id="887929.HMP0721_1464"/>
<dbReference type="SUPFAM" id="SSF57863">
    <property type="entry name" value="ArfGap/RecO-like zinc finger"/>
    <property type="match status" value="1"/>
</dbReference>
<dbReference type="HAMAP" id="MF_00201">
    <property type="entry name" value="RecO"/>
    <property type="match status" value="1"/>
</dbReference>
<dbReference type="Pfam" id="PF11967">
    <property type="entry name" value="RecO_N"/>
    <property type="match status" value="1"/>
</dbReference>
<keyword evidence="5 7" id="KW-0234">DNA repair</keyword>
<dbReference type="InterPro" id="IPR003717">
    <property type="entry name" value="RecO"/>
</dbReference>